<dbReference type="InterPro" id="IPR036249">
    <property type="entry name" value="Thioredoxin-like_sf"/>
</dbReference>
<keyword evidence="5" id="KW-1185">Reference proteome</keyword>
<dbReference type="PRINTS" id="PR00421">
    <property type="entry name" value="THIOREDOXIN"/>
</dbReference>
<dbReference type="PANTHER" id="PTHR46115">
    <property type="entry name" value="THIOREDOXIN-LIKE PROTEIN 1"/>
    <property type="match status" value="1"/>
</dbReference>
<dbReference type="OrthoDB" id="10263751at2759"/>
<comment type="caution">
    <text evidence="4">The sequence shown here is derived from an EMBL/GenBank/DDBJ whole genome shotgun (WGS) entry which is preliminary data.</text>
</comment>
<evidence type="ECO:0000256" key="1">
    <source>
        <dbReference type="ARBA" id="ARBA00008987"/>
    </source>
</evidence>
<dbReference type="AlphaFoldDB" id="A0A9X0C3P7"/>
<dbReference type="SUPFAM" id="SSF52833">
    <property type="entry name" value="Thioredoxin-like"/>
    <property type="match status" value="1"/>
</dbReference>
<dbReference type="Gene3D" id="3.40.30.10">
    <property type="entry name" value="Glutaredoxin"/>
    <property type="match status" value="1"/>
</dbReference>
<dbReference type="InterPro" id="IPR017937">
    <property type="entry name" value="Thioredoxin_CS"/>
</dbReference>
<dbReference type="CDD" id="cd02947">
    <property type="entry name" value="TRX_family"/>
    <property type="match status" value="1"/>
</dbReference>
<dbReference type="PROSITE" id="PS51352">
    <property type="entry name" value="THIOREDOXIN_2"/>
    <property type="match status" value="1"/>
</dbReference>
<comment type="similarity">
    <text evidence="1">Belongs to the thioredoxin family.</text>
</comment>
<gene>
    <name evidence="4" type="ORF">N7463_008870</name>
</gene>
<organism evidence="4 5">
    <name type="scientific">Penicillium fimorum</name>
    <dbReference type="NCBI Taxonomy" id="1882269"/>
    <lineage>
        <taxon>Eukaryota</taxon>
        <taxon>Fungi</taxon>
        <taxon>Dikarya</taxon>
        <taxon>Ascomycota</taxon>
        <taxon>Pezizomycotina</taxon>
        <taxon>Eurotiomycetes</taxon>
        <taxon>Eurotiomycetidae</taxon>
        <taxon>Eurotiales</taxon>
        <taxon>Aspergillaceae</taxon>
        <taxon>Penicillium</taxon>
    </lineage>
</organism>
<dbReference type="InterPro" id="IPR013766">
    <property type="entry name" value="Thioredoxin_domain"/>
</dbReference>
<dbReference type="EMBL" id="JAPWDS010000005">
    <property type="protein sequence ID" value="KAJ5496883.1"/>
    <property type="molecule type" value="Genomic_DNA"/>
</dbReference>
<evidence type="ECO:0000313" key="5">
    <source>
        <dbReference type="Proteomes" id="UP001149954"/>
    </source>
</evidence>
<reference evidence="4" key="1">
    <citation type="submission" date="2022-12" db="EMBL/GenBank/DDBJ databases">
        <authorList>
            <person name="Petersen C."/>
        </authorList>
    </citation>
    <scope>NUCLEOTIDE SEQUENCE</scope>
    <source>
        <strain evidence="4">IBT 29495</strain>
    </source>
</reference>
<name>A0A9X0C3P7_9EURO</name>
<dbReference type="PROSITE" id="PS00194">
    <property type="entry name" value="THIOREDOXIN_1"/>
    <property type="match status" value="1"/>
</dbReference>
<accession>A0A9X0C3P7</accession>
<dbReference type="Proteomes" id="UP001149954">
    <property type="component" value="Unassembled WGS sequence"/>
</dbReference>
<keyword evidence="2" id="KW-1015">Disulfide bond</keyword>
<feature type="non-terminal residue" evidence="4">
    <location>
        <position position="1"/>
    </location>
</feature>
<evidence type="ECO:0000313" key="4">
    <source>
        <dbReference type="EMBL" id="KAJ5496883.1"/>
    </source>
</evidence>
<dbReference type="Pfam" id="PF00085">
    <property type="entry name" value="Thioredoxin"/>
    <property type="match status" value="1"/>
</dbReference>
<evidence type="ECO:0000256" key="2">
    <source>
        <dbReference type="ARBA" id="ARBA00023157"/>
    </source>
</evidence>
<dbReference type="FunFam" id="3.40.30.10:FF:000245">
    <property type="entry name" value="Thioredoxin"/>
    <property type="match status" value="1"/>
</dbReference>
<protein>
    <submittedName>
        <fullName evidence="4">Thioredoxin</fullName>
    </submittedName>
</protein>
<reference evidence="4" key="2">
    <citation type="journal article" date="2023" name="IMA Fungus">
        <title>Comparative genomic study of the Penicillium genus elucidates a diverse pangenome and 15 lateral gene transfer events.</title>
        <authorList>
            <person name="Petersen C."/>
            <person name="Sorensen T."/>
            <person name="Nielsen M.R."/>
            <person name="Sondergaard T.E."/>
            <person name="Sorensen J.L."/>
            <person name="Fitzpatrick D.A."/>
            <person name="Frisvad J.C."/>
            <person name="Nielsen K.L."/>
        </authorList>
    </citation>
    <scope>NUCLEOTIDE SEQUENCE</scope>
    <source>
        <strain evidence="4">IBT 29495</strain>
    </source>
</reference>
<evidence type="ECO:0000259" key="3">
    <source>
        <dbReference type="PROSITE" id="PS51352"/>
    </source>
</evidence>
<proteinExistence type="inferred from homology"/>
<feature type="domain" description="Thioredoxin" evidence="3">
    <location>
        <begin position="22"/>
        <end position="143"/>
    </location>
</feature>
<sequence length="143" mass="15451">FKPASLRSTPRFISGVQRTFRPFSSTPISRFTPSSLKMGVTAITSAEEYKTKVTDATGPVVVDFHAVWCGPCKVIAPVLEKLSDAHPEVQFYKVDVDALAQVAAENKVSAMPTFHFYNGGERKQEVKGANPPAIQAGLNAILA</sequence>